<keyword evidence="2 4" id="KW-0732">Signal</keyword>
<name>A0ABN2J3J2_9ACTN</name>
<evidence type="ECO:0000256" key="3">
    <source>
        <dbReference type="ARBA" id="ARBA00022801"/>
    </source>
</evidence>
<feature type="signal peptide" evidence="4">
    <location>
        <begin position="1"/>
        <end position="33"/>
    </location>
</feature>
<proteinExistence type="inferred from homology"/>
<dbReference type="PROSITE" id="PS51257">
    <property type="entry name" value="PROKAR_LIPOPROTEIN"/>
    <property type="match status" value="1"/>
</dbReference>
<evidence type="ECO:0000259" key="5">
    <source>
        <dbReference type="Pfam" id="PF08386"/>
    </source>
</evidence>
<organism evidence="6 7">
    <name type="scientific">Fodinicola feengrottensis</name>
    <dbReference type="NCBI Taxonomy" id="435914"/>
    <lineage>
        <taxon>Bacteria</taxon>
        <taxon>Bacillati</taxon>
        <taxon>Actinomycetota</taxon>
        <taxon>Actinomycetes</taxon>
        <taxon>Mycobacteriales</taxon>
        <taxon>Fodinicola</taxon>
    </lineage>
</organism>
<dbReference type="PANTHER" id="PTHR43248">
    <property type="entry name" value="2-SUCCINYL-6-HYDROXY-2,4-CYCLOHEXADIENE-1-CARBOXYLATE SYNTHASE"/>
    <property type="match status" value="1"/>
</dbReference>
<comment type="similarity">
    <text evidence="1">Belongs to the peptidase S33 family.</text>
</comment>
<dbReference type="Gene3D" id="3.40.50.1820">
    <property type="entry name" value="alpha/beta hydrolase"/>
    <property type="match status" value="1"/>
</dbReference>
<dbReference type="Proteomes" id="UP001500618">
    <property type="component" value="Unassembled WGS sequence"/>
</dbReference>
<dbReference type="InterPro" id="IPR051601">
    <property type="entry name" value="Serine_prot/Carboxylest_S33"/>
</dbReference>
<dbReference type="GO" id="GO:0016787">
    <property type="term" value="F:hydrolase activity"/>
    <property type="evidence" value="ECO:0007669"/>
    <property type="project" value="UniProtKB-KW"/>
</dbReference>
<gene>
    <name evidence="6" type="ORF">GCM10009765_77210</name>
</gene>
<evidence type="ECO:0000256" key="1">
    <source>
        <dbReference type="ARBA" id="ARBA00010088"/>
    </source>
</evidence>
<accession>A0ABN2J3J2</accession>
<dbReference type="InterPro" id="IPR029058">
    <property type="entry name" value="AB_hydrolase_fold"/>
</dbReference>
<evidence type="ECO:0000256" key="4">
    <source>
        <dbReference type="SAM" id="SignalP"/>
    </source>
</evidence>
<dbReference type="InterPro" id="IPR013595">
    <property type="entry name" value="Pept_S33_TAP-like_C"/>
</dbReference>
<dbReference type="Pfam" id="PF08386">
    <property type="entry name" value="Abhydrolase_4"/>
    <property type="match status" value="1"/>
</dbReference>
<dbReference type="RefSeq" id="WP_344314989.1">
    <property type="nucleotide sequence ID" value="NZ_BAAANY010000042.1"/>
</dbReference>
<dbReference type="SUPFAM" id="SSF53474">
    <property type="entry name" value="alpha/beta-Hydrolases"/>
    <property type="match status" value="1"/>
</dbReference>
<keyword evidence="7" id="KW-1185">Reference proteome</keyword>
<reference evidence="6 7" key="1">
    <citation type="journal article" date="2019" name="Int. J. Syst. Evol. Microbiol.">
        <title>The Global Catalogue of Microorganisms (GCM) 10K type strain sequencing project: providing services to taxonomists for standard genome sequencing and annotation.</title>
        <authorList>
            <consortium name="The Broad Institute Genomics Platform"/>
            <consortium name="The Broad Institute Genome Sequencing Center for Infectious Disease"/>
            <person name="Wu L."/>
            <person name="Ma J."/>
        </authorList>
    </citation>
    <scope>NUCLEOTIDE SEQUENCE [LARGE SCALE GENOMIC DNA]</scope>
    <source>
        <strain evidence="6 7">JCM 14718</strain>
    </source>
</reference>
<evidence type="ECO:0000313" key="7">
    <source>
        <dbReference type="Proteomes" id="UP001500618"/>
    </source>
</evidence>
<evidence type="ECO:0000256" key="2">
    <source>
        <dbReference type="ARBA" id="ARBA00022729"/>
    </source>
</evidence>
<feature type="domain" description="Peptidase S33 tripeptidyl aminopeptidase-like C-terminal" evidence="5">
    <location>
        <begin position="420"/>
        <end position="519"/>
    </location>
</feature>
<feature type="chain" id="PRO_5046218739" evidence="4">
    <location>
        <begin position="34"/>
        <end position="522"/>
    </location>
</feature>
<protein>
    <submittedName>
        <fullName evidence="6">Alpha/beta fold hydrolase</fullName>
    </submittedName>
</protein>
<keyword evidence="3 6" id="KW-0378">Hydrolase</keyword>
<comment type="caution">
    <text evidence="6">The sequence shown here is derived from an EMBL/GenBank/DDBJ whole genome shotgun (WGS) entry which is preliminary data.</text>
</comment>
<dbReference type="PANTHER" id="PTHR43248:SF29">
    <property type="entry name" value="TRIPEPTIDYL AMINOPEPTIDASE"/>
    <property type="match status" value="1"/>
</dbReference>
<dbReference type="EMBL" id="BAAANY010000042">
    <property type="protein sequence ID" value="GAA1717229.1"/>
    <property type="molecule type" value="Genomic_DNA"/>
</dbReference>
<evidence type="ECO:0000313" key="6">
    <source>
        <dbReference type="EMBL" id="GAA1717229.1"/>
    </source>
</evidence>
<sequence length="522" mass="55067">MTGVFRRQGRRRKAVSVLVAAALIALSGCGARAVTGDFSPGPASSGQAAGAPPVAPVAWKPCPDVIADVGQGQADARFSYSCGTVTVPQDWAKPTGPTFQLELLRVRSKNQTNRIGSLLVNPGGPGASGLGLAVDLAGSIPAAVTGRFDLVGFDPRGIGRSAPVRCIPNPVKDQSTEQTVDPVSQSEFDQQVTLSKRIGQLCQQAYPNTLGLFSTEQTARDLDAIRAGVGDSKITYLGFSYGTELGAVYAHLFPANIRAFVLDGAVDPQLTSVQSSEGQAAGFEKAFSNFAADCQQHAGSCPIGPDARGTVKRLLQQLKTNPIPLPDGRKLTDGLAFTGVIQALYAKSLWPVMASAVAETLSGSPQRLLQLADEYNGRQQDGSYNNEVDANTTVNCDDDSETLTVDKVRQLQSQWRSKYPLMGAPLAMSLLGCVVWPTKRDPYQIGAATGAPPIVVVGTTNDPATPYQNTARLAKLLGTGVVLTWQGEGHTAYPQTQCIRTAVDDYLIDGKVPAPNTICPNN</sequence>